<feature type="compositionally biased region" description="Polar residues" evidence="8">
    <location>
        <begin position="498"/>
        <end position="516"/>
    </location>
</feature>
<dbReference type="GO" id="GO:0005634">
    <property type="term" value="C:nucleus"/>
    <property type="evidence" value="ECO:0007669"/>
    <property type="project" value="UniProtKB-SubCell"/>
</dbReference>
<dbReference type="FunFam" id="1.10.10.10:FF:000027">
    <property type="entry name" value="Heat shock transcription factor 1"/>
    <property type="match status" value="1"/>
</dbReference>
<comment type="subcellular location">
    <subcellularLocation>
        <location evidence="1">Nucleus</location>
    </subcellularLocation>
</comment>
<sequence>MTGSSRSFNMTPTVQQFSESKSDYTQAVDSEEDMGKRPLKRKRHHQSSPPSLLANHSYPTTMNLPHKMTSQRSVPAFLHKLFKRVTKESFFSYISYSIHSMVGDPSTNQLVRWSKDGNSFLVEGHERFAKHVLPRFYKHNTFASFVRQLNMYDFHKIPHLQQGALVSSSGTENEVWEFSHPHFQRNRPDLLVLVSRKRNRDRDKPNADQMNLGSLVKEITAIRKHQANITADLRNLHHDNEIIWRETLAAREKFQKHQQVISKILQFLSAVFSDDQSMLYELSNQKDFLNINSLQLPDNKGEIKSKFNKFVASHEFSHRSKFDKDSDNQHGNSEKGASSSDSGIGSADSSGNNSSEDDTKPSQVSPKDLKQKLINPKLFSDNTARSAEAITCDINELQENVELLAAQLGIDPLDLTAKSNEVEKFSDNHMNMISSASQDDKMRLFKLASEDDRHVSPHRTLGHPYHLTDNFLVQPGSYPFDSQHPFVQQVLKQEHAPSPTTAETPSNNNNNLSTQQPLVNTNPLPMYVATQSLATGSLSVHQPPLATNSNMTMNHLFDPSFRQRDAEFHHNEPATMNPEFCHTAPIYRNKFGMADYVPYYDASSSTISTPPLLQQHGNNSLHSSTIVPTPQFGMMYPAVHMDASPSSARMKDTVGSKVDQDK</sequence>
<dbReference type="OrthoDB" id="60033at2759"/>
<feature type="region of interest" description="Disordered" evidence="8">
    <location>
        <begin position="493"/>
        <end position="516"/>
    </location>
</feature>
<feature type="compositionally biased region" description="Basic and acidic residues" evidence="8">
    <location>
        <begin position="318"/>
        <end position="328"/>
    </location>
</feature>
<dbReference type="GO" id="GO:0043565">
    <property type="term" value="F:sequence-specific DNA binding"/>
    <property type="evidence" value="ECO:0007669"/>
    <property type="project" value="InterPro"/>
</dbReference>
<evidence type="ECO:0000256" key="4">
    <source>
        <dbReference type="ARBA" id="ARBA00023125"/>
    </source>
</evidence>
<comment type="similarity">
    <text evidence="2 7">Belongs to the HSF family.</text>
</comment>
<feature type="region of interest" description="Disordered" evidence="8">
    <location>
        <begin position="318"/>
        <end position="376"/>
    </location>
</feature>
<dbReference type="EMBL" id="LUGH01000020">
    <property type="protein sequence ID" value="OBZ91169.1"/>
    <property type="molecule type" value="Genomic_DNA"/>
</dbReference>
<keyword evidence="3" id="KW-0805">Transcription regulation</keyword>
<dbReference type="PANTHER" id="PTHR10015">
    <property type="entry name" value="HEAT SHOCK TRANSCRIPTION FACTOR"/>
    <property type="match status" value="1"/>
</dbReference>
<evidence type="ECO:0000256" key="8">
    <source>
        <dbReference type="SAM" id="MobiDB-lite"/>
    </source>
</evidence>
<evidence type="ECO:0000256" key="2">
    <source>
        <dbReference type="ARBA" id="ARBA00006403"/>
    </source>
</evidence>
<proteinExistence type="inferred from homology"/>
<evidence type="ECO:0000313" key="11">
    <source>
        <dbReference type="Proteomes" id="UP000093000"/>
    </source>
</evidence>
<dbReference type="Gene3D" id="1.10.10.10">
    <property type="entry name" value="Winged helix-like DNA-binding domain superfamily/Winged helix DNA-binding domain"/>
    <property type="match status" value="1"/>
</dbReference>
<dbReference type="PRINTS" id="PR00056">
    <property type="entry name" value="HSFDOMAIN"/>
</dbReference>
<dbReference type="STRING" id="101091.A0A1C7NQI4"/>
<keyword evidence="4" id="KW-0238">DNA-binding</keyword>
<feature type="domain" description="HSF-type DNA-binding" evidence="9">
    <location>
        <begin position="73"/>
        <end position="197"/>
    </location>
</feature>
<dbReference type="InParanoid" id="A0A1C7NQI4"/>
<keyword evidence="10" id="KW-0346">Stress response</keyword>
<dbReference type="SMART" id="SM00415">
    <property type="entry name" value="HSF"/>
    <property type="match status" value="1"/>
</dbReference>
<dbReference type="InterPro" id="IPR036390">
    <property type="entry name" value="WH_DNA-bd_sf"/>
</dbReference>
<evidence type="ECO:0000313" key="10">
    <source>
        <dbReference type="EMBL" id="OBZ91169.1"/>
    </source>
</evidence>
<dbReference type="SUPFAM" id="SSF46785">
    <property type="entry name" value="Winged helix' DNA-binding domain"/>
    <property type="match status" value="1"/>
</dbReference>
<dbReference type="GO" id="GO:0003700">
    <property type="term" value="F:DNA-binding transcription factor activity"/>
    <property type="evidence" value="ECO:0007669"/>
    <property type="project" value="InterPro"/>
</dbReference>
<dbReference type="Pfam" id="PF00447">
    <property type="entry name" value="HSF_DNA-bind"/>
    <property type="match status" value="1"/>
</dbReference>
<organism evidence="10 11">
    <name type="scientific">Choanephora cucurbitarum</name>
    <dbReference type="NCBI Taxonomy" id="101091"/>
    <lineage>
        <taxon>Eukaryota</taxon>
        <taxon>Fungi</taxon>
        <taxon>Fungi incertae sedis</taxon>
        <taxon>Mucoromycota</taxon>
        <taxon>Mucoromycotina</taxon>
        <taxon>Mucoromycetes</taxon>
        <taxon>Mucorales</taxon>
        <taxon>Mucorineae</taxon>
        <taxon>Choanephoraceae</taxon>
        <taxon>Choanephoroideae</taxon>
        <taxon>Choanephora</taxon>
    </lineage>
</organism>
<feature type="region of interest" description="Disordered" evidence="8">
    <location>
        <begin position="643"/>
        <end position="662"/>
    </location>
</feature>
<evidence type="ECO:0000256" key="7">
    <source>
        <dbReference type="RuleBase" id="RU004020"/>
    </source>
</evidence>
<comment type="caution">
    <text evidence="10">The sequence shown here is derived from an EMBL/GenBank/DDBJ whole genome shotgun (WGS) entry which is preliminary data.</text>
</comment>
<dbReference type="InterPro" id="IPR000232">
    <property type="entry name" value="HSF_DNA-bd"/>
</dbReference>
<keyword evidence="5" id="KW-0804">Transcription</keyword>
<evidence type="ECO:0000256" key="1">
    <source>
        <dbReference type="ARBA" id="ARBA00004123"/>
    </source>
</evidence>
<name>A0A1C7NQI4_9FUNG</name>
<feature type="compositionally biased region" description="Basic residues" evidence="8">
    <location>
        <begin position="37"/>
        <end position="46"/>
    </location>
</feature>
<evidence type="ECO:0000256" key="3">
    <source>
        <dbReference type="ARBA" id="ARBA00023015"/>
    </source>
</evidence>
<evidence type="ECO:0000256" key="5">
    <source>
        <dbReference type="ARBA" id="ARBA00023163"/>
    </source>
</evidence>
<feature type="compositionally biased region" description="Basic and acidic residues" evidence="8">
    <location>
        <begin position="649"/>
        <end position="662"/>
    </location>
</feature>
<dbReference type="PANTHER" id="PTHR10015:SF427">
    <property type="entry name" value="HEAT SHOCK FACTOR PROTEIN"/>
    <property type="match status" value="1"/>
</dbReference>
<feature type="compositionally biased region" description="Low complexity" evidence="8">
    <location>
        <begin position="336"/>
        <end position="354"/>
    </location>
</feature>
<reference evidence="10 11" key="1">
    <citation type="submission" date="2016-03" db="EMBL/GenBank/DDBJ databases">
        <title>Choanephora cucurbitarum.</title>
        <authorList>
            <person name="Min B."/>
            <person name="Park H."/>
            <person name="Park J.-H."/>
            <person name="Shin H.-D."/>
            <person name="Choi I.-G."/>
        </authorList>
    </citation>
    <scope>NUCLEOTIDE SEQUENCE [LARGE SCALE GENOMIC DNA]</scope>
    <source>
        <strain evidence="10 11">KUS-F28377</strain>
    </source>
</reference>
<evidence type="ECO:0000259" key="9">
    <source>
        <dbReference type="SMART" id="SM00415"/>
    </source>
</evidence>
<feature type="region of interest" description="Disordered" evidence="8">
    <location>
        <begin position="1"/>
        <end position="60"/>
    </location>
</feature>
<evidence type="ECO:0000256" key="6">
    <source>
        <dbReference type="ARBA" id="ARBA00023242"/>
    </source>
</evidence>
<dbReference type="AlphaFoldDB" id="A0A1C7NQI4"/>
<accession>A0A1C7NQI4</accession>
<dbReference type="InterPro" id="IPR036388">
    <property type="entry name" value="WH-like_DNA-bd_sf"/>
</dbReference>
<dbReference type="Proteomes" id="UP000093000">
    <property type="component" value="Unassembled WGS sequence"/>
</dbReference>
<keyword evidence="6" id="KW-0539">Nucleus</keyword>
<keyword evidence="11" id="KW-1185">Reference proteome</keyword>
<feature type="compositionally biased region" description="Polar residues" evidence="8">
    <location>
        <begin position="1"/>
        <end position="28"/>
    </location>
</feature>
<gene>
    <name evidence="10" type="primary">hsf1_4</name>
    <name evidence="10" type="ORF">A0J61_00786</name>
</gene>
<protein>
    <submittedName>
        <fullName evidence="10">Heat shock factor protein</fullName>
    </submittedName>
</protein>